<reference evidence="15" key="2">
    <citation type="submission" date="2021-03" db="UniProtKB">
        <authorList>
            <consortium name="Ensembl"/>
        </authorList>
    </citation>
    <scope>IDENTIFICATION</scope>
</reference>
<proteinExistence type="inferred from homology"/>
<keyword evidence="10" id="KW-0325">Glycoprotein</keyword>
<organism evidence="15">
    <name type="scientific">Xenopus tropicalis</name>
    <name type="common">Western clawed frog</name>
    <name type="synonym">Silurana tropicalis</name>
    <dbReference type="NCBI Taxonomy" id="8364"/>
    <lineage>
        <taxon>Eukaryota</taxon>
        <taxon>Metazoa</taxon>
        <taxon>Chordata</taxon>
        <taxon>Craniata</taxon>
        <taxon>Vertebrata</taxon>
        <taxon>Euteleostomi</taxon>
        <taxon>Amphibia</taxon>
        <taxon>Batrachia</taxon>
        <taxon>Anura</taxon>
        <taxon>Pipoidea</taxon>
        <taxon>Pipidae</taxon>
        <taxon>Xenopodinae</taxon>
        <taxon>Xenopus</taxon>
        <taxon>Silurana</taxon>
    </lineage>
</organism>
<keyword evidence="8 13" id="KW-0472">Membrane</keyword>
<evidence type="ECO:0000256" key="6">
    <source>
        <dbReference type="ARBA" id="ARBA00022989"/>
    </source>
</evidence>
<evidence type="ECO:0000259" key="14">
    <source>
        <dbReference type="PROSITE" id="PS50262"/>
    </source>
</evidence>
<keyword evidence="9 12" id="KW-0675">Receptor</keyword>
<dbReference type="InterPro" id="IPR000276">
    <property type="entry name" value="GPCR_Rhodpsn"/>
</dbReference>
<feature type="transmembrane region" description="Helical" evidence="13">
    <location>
        <begin position="23"/>
        <end position="44"/>
    </location>
</feature>
<accession>A0A803K8S7</accession>
<reference evidence="15" key="1">
    <citation type="journal article" date="2010" name="Science">
        <title>The genome of the Western clawed frog Xenopus tropicalis.</title>
        <authorList>
            <person name="Hellsten U."/>
            <person name="Harland R.M."/>
            <person name="Gilchrist M.J."/>
            <person name="Hendrix D."/>
            <person name="Jurka J."/>
            <person name="Kapitonov V."/>
            <person name="Ovcharenko I."/>
            <person name="Putnam N.H."/>
            <person name="Shu S."/>
            <person name="Taher L."/>
            <person name="Blitz I.L."/>
            <person name="Blumberg B."/>
            <person name="Dichmann D.S."/>
            <person name="Dubchak I."/>
            <person name="Amaya E."/>
            <person name="Detter J.C."/>
            <person name="Fletcher R."/>
            <person name="Gerhard D.S."/>
            <person name="Goodstein D."/>
            <person name="Graves T."/>
            <person name="Grigoriev I.V."/>
            <person name="Grimwood J."/>
            <person name="Kawashima T."/>
            <person name="Lindquist E."/>
            <person name="Lucas S.M."/>
            <person name="Mead P.E."/>
            <person name="Mitros T."/>
            <person name="Ogino H."/>
            <person name="Ohta Y."/>
            <person name="Poliakov A.V."/>
            <person name="Pollet N."/>
            <person name="Robert J."/>
            <person name="Salamov A."/>
            <person name="Sater A.K."/>
            <person name="Schmutz J."/>
            <person name="Terry A."/>
            <person name="Vize P.D."/>
            <person name="Warren W.C."/>
            <person name="Wells D."/>
            <person name="Wills A."/>
            <person name="Wilson R.K."/>
            <person name="Zimmerman L.B."/>
            <person name="Zorn A.M."/>
            <person name="Grainger R."/>
            <person name="Grammer T."/>
            <person name="Khokha M.K."/>
            <person name="Richardson P.M."/>
            <person name="Rokhsar D.S."/>
        </authorList>
    </citation>
    <scope>NUCLEOTIDE SEQUENCE [LARGE SCALE GENOMIC DNA]</scope>
    <source>
        <strain evidence="15">Nigerian</strain>
    </source>
</reference>
<evidence type="ECO:0000256" key="5">
    <source>
        <dbReference type="ARBA" id="ARBA00022725"/>
    </source>
</evidence>
<name>A0A803K8S7_XENTR</name>
<dbReference type="Pfam" id="PF13853">
    <property type="entry name" value="7tm_4"/>
    <property type="match status" value="1"/>
</dbReference>
<dbReference type="AlphaFoldDB" id="A0A803K8S7"/>
<evidence type="ECO:0000256" key="8">
    <source>
        <dbReference type="ARBA" id="ARBA00023136"/>
    </source>
</evidence>
<feature type="transmembrane region" description="Helical" evidence="13">
    <location>
        <begin position="269"/>
        <end position="288"/>
    </location>
</feature>
<keyword evidence="5 13" id="KW-0552">Olfaction</keyword>
<evidence type="ECO:0000256" key="11">
    <source>
        <dbReference type="ARBA" id="ARBA00023224"/>
    </source>
</evidence>
<evidence type="ECO:0000313" key="15">
    <source>
        <dbReference type="Ensembl" id="ENSXETP00000116782"/>
    </source>
</evidence>
<keyword evidence="4 12" id="KW-0812">Transmembrane</keyword>
<feature type="transmembrane region" description="Helical" evidence="13">
    <location>
        <begin position="56"/>
        <end position="75"/>
    </location>
</feature>
<evidence type="ECO:0000256" key="9">
    <source>
        <dbReference type="ARBA" id="ARBA00023170"/>
    </source>
</evidence>
<dbReference type="PRINTS" id="PR00245">
    <property type="entry name" value="OLFACTORYR"/>
</dbReference>
<feature type="transmembrane region" description="Helical" evidence="13">
    <location>
        <begin position="234"/>
        <end position="257"/>
    </location>
</feature>
<dbReference type="PROSITE" id="PS00237">
    <property type="entry name" value="G_PROTEIN_RECEP_F1_1"/>
    <property type="match status" value="1"/>
</dbReference>
<dbReference type="GO" id="GO:0004930">
    <property type="term" value="F:G protein-coupled receptor activity"/>
    <property type="evidence" value="ECO:0007669"/>
    <property type="project" value="UniProtKB-KW"/>
</dbReference>
<keyword evidence="2 13" id="KW-1003">Cell membrane</keyword>
<evidence type="ECO:0000256" key="3">
    <source>
        <dbReference type="ARBA" id="ARBA00022606"/>
    </source>
</evidence>
<sequence>MYGNISYFIIHGFSDYDGLQTPIFVVLLAIYFIIMMSNLTVLFVISVDSHLHTPMYIYLMNLSFLDISFTSNIIPYLLHSLLTQHRGISFMGCMIQMYFCLSLFCTEFILLAIMAYDRYVAICHPLLYVSRMSQKHCIYLLSVAWAVGFLDPTSYFFLISKFSFCSSVSIDHFFCDFETLLKLSCSNTFYVEILNYLEGALVTLNTFILTVASYIFIILAILNIKSAEGRHKAFSTCTSHLTCVIIFYFTIISLYIRPISTYSPKQGKFFALFYIIVIPLLNPYIYTLKNNEFHVSLRKLKRSRFFYFTSLII</sequence>
<dbReference type="InterPro" id="IPR050516">
    <property type="entry name" value="Olfactory_GPCR"/>
</dbReference>
<dbReference type="PRINTS" id="PR00237">
    <property type="entry name" value="GPCRRHODOPSN"/>
</dbReference>
<feature type="transmembrane region" description="Helical" evidence="13">
    <location>
        <begin position="137"/>
        <end position="158"/>
    </location>
</feature>
<dbReference type="GO" id="GO:0005886">
    <property type="term" value="C:plasma membrane"/>
    <property type="evidence" value="ECO:0007669"/>
    <property type="project" value="UniProtKB-SubCell"/>
</dbReference>
<dbReference type="GeneTree" id="ENSGT01140000282524"/>
<keyword evidence="7 12" id="KW-0297">G-protein coupled receptor</keyword>
<evidence type="ECO:0000256" key="13">
    <source>
        <dbReference type="RuleBase" id="RU363047"/>
    </source>
</evidence>
<evidence type="ECO:0000256" key="7">
    <source>
        <dbReference type="ARBA" id="ARBA00023040"/>
    </source>
</evidence>
<evidence type="ECO:0000256" key="1">
    <source>
        <dbReference type="ARBA" id="ARBA00004651"/>
    </source>
</evidence>
<protein>
    <recommendedName>
        <fullName evidence="13">Olfactory receptor</fullName>
    </recommendedName>
</protein>
<dbReference type="SUPFAM" id="SSF81321">
    <property type="entry name" value="Family A G protein-coupled receptor-like"/>
    <property type="match status" value="1"/>
</dbReference>
<dbReference type="CDD" id="cd13954">
    <property type="entry name" value="7tmA_OR"/>
    <property type="match status" value="1"/>
</dbReference>
<dbReference type="Gene3D" id="1.20.1070.10">
    <property type="entry name" value="Rhodopsin 7-helix transmembrane proteins"/>
    <property type="match status" value="1"/>
</dbReference>
<comment type="subcellular location">
    <subcellularLocation>
        <location evidence="1 13">Cell membrane</location>
        <topology evidence="1 13">Multi-pass membrane protein</topology>
    </subcellularLocation>
</comment>
<dbReference type="InterPro" id="IPR000725">
    <property type="entry name" value="Olfact_rcpt"/>
</dbReference>
<dbReference type="InParanoid" id="A0A803K8S7"/>
<dbReference type="InterPro" id="IPR017452">
    <property type="entry name" value="GPCR_Rhodpsn_7TM"/>
</dbReference>
<dbReference type="FunFam" id="1.20.1070.10:FF:000010">
    <property type="entry name" value="Olfactory receptor"/>
    <property type="match status" value="1"/>
</dbReference>
<feature type="transmembrane region" description="Helical" evidence="13">
    <location>
        <begin position="95"/>
        <end position="116"/>
    </location>
</feature>
<keyword evidence="6 13" id="KW-1133">Transmembrane helix</keyword>
<keyword evidence="3 13" id="KW-0716">Sensory transduction</keyword>
<dbReference type="Ensembl" id="ENSXETT00000105168">
    <property type="protein sequence ID" value="ENSXETP00000116782"/>
    <property type="gene ID" value="ENSXETG00000046893"/>
</dbReference>
<dbReference type="PANTHER" id="PTHR26452">
    <property type="entry name" value="OLFACTORY RECEPTOR"/>
    <property type="match status" value="1"/>
</dbReference>
<evidence type="ECO:0000256" key="4">
    <source>
        <dbReference type="ARBA" id="ARBA00022692"/>
    </source>
</evidence>
<dbReference type="GO" id="GO:0004984">
    <property type="term" value="F:olfactory receptor activity"/>
    <property type="evidence" value="ECO:0007669"/>
    <property type="project" value="InterPro"/>
</dbReference>
<evidence type="ECO:0000256" key="2">
    <source>
        <dbReference type="ARBA" id="ARBA00022475"/>
    </source>
</evidence>
<comment type="similarity">
    <text evidence="12">Belongs to the G-protein coupled receptor 1 family.</text>
</comment>
<evidence type="ECO:0000256" key="12">
    <source>
        <dbReference type="RuleBase" id="RU000688"/>
    </source>
</evidence>
<keyword evidence="11 12" id="KW-0807">Transducer</keyword>
<dbReference type="PROSITE" id="PS50262">
    <property type="entry name" value="G_PROTEIN_RECEP_F1_2"/>
    <property type="match status" value="1"/>
</dbReference>
<evidence type="ECO:0000256" key="10">
    <source>
        <dbReference type="ARBA" id="ARBA00023180"/>
    </source>
</evidence>
<feature type="domain" description="G-protein coupled receptors family 1 profile" evidence="14">
    <location>
        <begin position="37"/>
        <end position="286"/>
    </location>
</feature>
<feature type="transmembrane region" description="Helical" evidence="13">
    <location>
        <begin position="200"/>
        <end position="222"/>
    </location>
</feature>